<dbReference type="SUPFAM" id="SSF52091">
    <property type="entry name" value="SpoIIaa-like"/>
    <property type="match status" value="1"/>
</dbReference>
<dbReference type="AlphaFoldDB" id="A0A517QYM5"/>
<dbReference type="Gene3D" id="3.40.50.10600">
    <property type="entry name" value="SpoIIaa-like domains"/>
    <property type="match status" value="1"/>
</dbReference>
<evidence type="ECO:0008006" key="3">
    <source>
        <dbReference type="Google" id="ProtNLM"/>
    </source>
</evidence>
<dbReference type="RefSeq" id="WP_310821105.1">
    <property type="nucleotide sequence ID" value="NZ_CP036268.1"/>
</dbReference>
<evidence type="ECO:0000313" key="1">
    <source>
        <dbReference type="EMBL" id="QDT36698.1"/>
    </source>
</evidence>
<organism evidence="1 2">
    <name type="scientific">Stratiformator vulcanicus</name>
    <dbReference type="NCBI Taxonomy" id="2527980"/>
    <lineage>
        <taxon>Bacteria</taxon>
        <taxon>Pseudomonadati</taxon>
        <taxon>Planctomycetota</taxon>
        <taxon>Planctomycetia</taxon>
        <taxon>Planctomycetales</taxon>
        <taxon>Planctomycetaceae</taxon>
        <taxon>Stratiformator</taxon>
    </lineage>
</organism>
<evidence type="ECO:0000313" key="2">
    <source>
        <dbReference type="Proteomes" id="UP000317318"/>
    </source>
</evidence>
<dbReference type="InterPro" id="IPR021866">
    <property type="entry name" value="SpoIIAA-like"/>
</dbReference>
<gene>
    <name evidence="1" type="ORF">Pan189_10600</name>
</gene>
<dbReference type="EMBL" id="CP036268">
    <property type="protein sequence ID" value="QDT36698.1"/>
    <property type="molecule type" value="Genomic_DNA"/>
</dbReference>
<dbReference type="KEGG" id="svp:Pan189_10600"/>
<reference evidence="1 2" key="1">
    <citation type="submission" date="2019-02" db="EMBL/GenBank/DDBJ databases">
        <title>Deep-cultivation of Planctomycetes and their phenomic and genomic characterization uncovers novel biology.</title>
        <authorList>
            <person name="Wiegand S."/>
            <person name="Jogler M."/>
            <person name="Boedeker C."/>
            <person name="Pinto D."/>
            <person name="Vollmers J."/>
            <person name="Rivas-Marin E."/>
            <person name="Kohn T."/>
            <person name="Peeters S.H."/>
            <person name="Heuer A."/>
            <person name="Rast P."/>
            <person name="Oberbeckmann S."/>
            <person name="Bunk B."/>
            <person name="Jeske O."/>
            <person name="Meyerdierks A."/>
            <person name="Storesund J.E."/>
            <person name="Kallscheuer N."/>
            <person name="Luecker S."/>
            <person name="Lage O.M."/>
            <person name="Pohl T."/>
            <person name="Merkel B.J."/>
            <person name="Hornburger P."/>
            <person name="Mueller R.-W."/>
            <person name="Bruemmer F."/>
            <person name="Labrenz M."/>
            <person name="Spormann A.M."/>
            <person name="Op den Camp H."/>
            <person name="Overmann J."/>
            <person name="Amann R."/>
            <person name="Jetten M.S.M."/>
            <person name="Mascher T."/>
            <person name="Medema M.H."/>
            <person name="Devos D.P."/>
            <person name="Kaster A.-K."/>
            <person name="Ovreas L."/>
            <person name="Rohde M."/>
            <person name="Galperin M.Y."/>
            <person name="Jogler C."/>
        </authorList>
    </citation>
    <scope>NUCLEOTIDE SEQUENCE [LARGE SCALE GENOMIC DNA]</scope>
    <source>
        <strain evidence="1 2">Pan189</strain>
    </source>
</reference>
<dbReference type="InterPro" id="IPR036513">
    <property type="entry name" value="STAS_dom_sf"/>
</dbReference>
<dbReference type="Pfam" id="PF11964">
    <property type="entry name" value="SpoIIAA-like"/>
    <property type="match status" value="1"/>
</dbReference>
<accession>A0A517QYM5</accession>
<dbReference type="Proteomes" id="UP000317318">
    <property type="component" value="Chromosome"/>
</dbReference>
<dbReference type="InterPro" id="IPR038396">
    <property type="entry name" value="SpoIIAA-like_sf"/>
</dbReference>
<name>A0A517QYM5_9PLAN</name>
<protein>
    <recommendedName>
        <fullName evidence="3">STAS/SEC14 domain-containing protein</fullName>
    </recommendedName>
</protein>
<sequence>MNSQIRLLLDGRIVEIRVKGRVTRTAFEQFGPTLRNLMERHGSIRLLLLYDQFDGWTIGGYRRAFGFHFRHRRKIERLAIVGLSPNLRRFARMSLSPARELRFFESAESDEANAWIWEGLDDASQPD</sequence>
<keyword evidence="2" id="KW-1185">Reference proteome</keyword>
<proteinExistence type="predicted"/>